<dbReference type="eggNOG" id="KOG1231">
    <property type="taxonomic scope" value="Eukaryota"/>
</dbReference>
<evidence type="ECO:0000256" key="7">
    <source>
        <dbReference type="ARBA" id="ARBA00051436"/>
    </source>
</evidence>
<dbReference type="STRING" id="341663.Q0D1M5"/>
<keyword evidence="5" id="KW-0560">Oxidoreductase</keyword>
<evidence type="ECO:0000256" key="4">
    <source>
        <dbReference type="ARBA" id="ARBA00022827"/>
    </source>
</evidence>
<dbReference type="PANTHER" id="PTHR11748">
    <property type="entry name" value="D-LACTATE DEHYDROGENASE"/>
    <property type="match status" value="1"/>
</dbReference>
<dbReference type="InterPro" id="IPR016169">
    <property type="entry name" value="FAD-bd_PCMH_sub2"/>
</dbReference>
<evidence type="ECO:0000256" key="6">
    <source>
        <dbReference type="ARBA" id="ARBA00038897"/>
    </source>
</evidence>
<dbReference type="OrthoDB" id="7786253at2759"/>
<name>Q0D1M5_ASPTN</name>
<dbReference type="InterPro" id="IPR004113">
    <property type="entry name" value="FAD-bd_oxidored_4_C"/>
</dbReference>
<dbReference type="EMBL" id="CH476594">
    <property type="protein sequence ID" value="EAU38805.1"/>
    <property type="molecule type" value="Genomic_DNA"/>
</dbReference>
<gene>
    <name evidence="9" type="ORF">ATEG_00159</name>
</gene>
<comment type="catalytic activity">
    <reaction evidence="7">
        <text>(R)-lactate + 2 Fe(III)-[cytochrome c] = 2 Fe(II)-[cytochrome c] + pyruvate + 2 H(+)</text>
        <dbReference type="Rhea" id="RHEA:13521"/>
        <dbReference type="Rhea" id="RHEA-COMP:10350"/>
        <dbReference type="Rhea" id="RHEA-COMP:14399"/>
        <dbReference type="ChEBI" id="CHEBI:15361"/>
        <dbReference type="ChEBI" id="CHEBI:15378"/>
        <dbReference type="ChEBI" id="CHEBI:16004"/>
        <dbReference type="ChEBI" id="CHEBI:29033"/>
        <dbReference type="ChEBI" id="CHEBI:29034"/>
        <dbReference type="EC" id="1.1.2.4"/>
    </reaction>
</comment>
<dbReference type="OMA" id="AACNKYS"/>
<dbReference type="Pfam" id="PF02913">
    <property type="entry name" value="FAD-oxidase_C"/>
    <property type="match status" value="1"/>
</dbReference>
<dbReference type="EC" id="1.1.2.4" evidence="6"/>
<dbReference type="Gene3D" id="1.10.45.10">
    <property type="entry name" value="Vanillyl-alcohol Oxidase, Chain A, domain 4"/>
    <property type="match status" value="1"/>
</dbReference>
<dbReference type="PANTHER" id="PTHR11748:SF111">
    <property type="entry name" value="D-LACTATE DEHYDROGENASE, MITOCHONDRIAL-RELATED"/>
    <property type="match status" value="1"/>
</dbReference>
<keyword evidence="4" id="KW-0274">FAD</keyword>
<dbReference type="GO" id="GO:0008720">
    <property type="term" value="F:D-lactate dehydrogenase (NAD+) activity"/>
    <property type="evidence" value="ECO:0007669"/>
    <property type="project" value="TreeGrafter"/>
</dbReference>
<dbReference type="FunFam" id="3.30.70.2740:FF:000001">
    <property type="entry name" value="D-lactate dehydrogenase mitochondrial"/>
    <property type="match status" value="1"/>
</dbReference>
<evidence type="ECO:0000259" key="8">
    <source>
        <dbReference type="Pfam" id="PF02913"/>
    </source>
</evidence>
<proteinExistence type="inferred from homology"/>
<dbReference type="GO" id="GO:0005739">
    <property type="term" value="C:mitochondrion"/>
    <property type="evidence" value="ECO:0007669"/>
    <property type="project" value="TreeGrafter"/>
</dbReference>
<protein>
    <recommendedName>
        <fullName evidence="6">D-lactate dehydrogenase (cytochrome)</fullName>
        <ecNumber evidence="6">1.1.2.4</ecNumber>
    </recommendedName>
</protein>
<dbReference type="Gene3D" id="3.30.70.2740">
    <property type="match status" value="1"/>
</dbReference>
<dbReference type="AlphaFoldDB" id="Q0D1M5"/>
<evidence type="ECO:0000313" key="10">
    <source>
        <dbReference type="Proteomes" id="UP000007963"/>
    </source>
</evidence>
<dbReference type="InterPro" id="IPR016164">
    <property type="entry name" value="FAD-linked_Oxase-like_C"/>
</dbReference>
<keyword evidence="3" id="KW-0285">Flavoprotein</keyword>
<dbReference type="GeneID" id="4354916"/>
<dbReference type="InterPro" id="IPR016171">
    <property type="entry name" value="Vanillyl_alc_oxidase_C-sub2"/>
</dbReference>
<dbReference type="RefSeq" id="XP_001210245.1">
    <property type="nucleotide sequence ID" value="XM_001210245.1"/>
</dbReference>
<organism evidence="9 10">
    <name type="scientific">Aspergillus terreus (strain NIH 2624 / FGSC A1156)</name>
    <dbReference type="NCBI Taxonomy" id="341663"/>
    <lineage>
        <taxon>Eukaryota</taxon>
        <taxon>Fungi</taxon>
        <taxon>Dikarya</taxon>
        <taxon>Ascomycota</taxon>
        <taxon>Pezizomycotina</taxon>
        <taxon>Eurotiomycetes</taxon>
        <taxon>Eurotiomycetidae</taxon>
        <taxon>Eurotiales</taxon>
        <taxon>Aspergillaceae</taxon>
        <taxon>Aspergillus</taxon>
        <taxon>Aspergillus subgen. Circumdati</taxon>
    </lineage>
</organism>
<accession>Q0D1M5</accession>
<dbReference type="GO" id="GO:1903457">
    <property type="term" value="P:lactate catabolic process"/>
    <property type="evidence" value="ECO:0007669"/>
    <property type="project" value="TreeGrafter"/>
</dbReference>
<dbReference type="InterPro" id="IPR036318">
    <property type="entry name" value="FAD-bd_PCMH-like_sf"/>
</dbReference>
<dbReference type="SUPFAM" id="SSF56176">
    <property type="entry name" value="FAD-binding/transporter-associated domain-like"/>
    <property type="match status" value="1"/>
</dbReference>
<evidence type="ECO:0000256" key="5">
    <source>
        <dbReference type="ARBA" id="ARBA00023002"/>
    </source>
</evidence>
<dbReference type="VEuPathDB" id="FungiDB:ATEG_00159"/>
<evidence type="ECO:0000313" key="9">
    <source>
        <dbReference type="EMBL" id="EAU38805.1"/>
    </source>
</evidence>
<dbReference type="GO" id="GO:0050660">
    <property type="term" value="F:flavin adenine dinucleotide binding"/>
    <property type="evidence" value="ECO:0007669"/>
    <property type="project" value="InterPro"/>
</dbReference>
<evidence type="ECO:0000256" key="3">
    <source>
        <dbReference type="ARBA" id="ARBA00022630"/>
    </source>
</evidence>
<dbReference type="SUPFAM" id="SSF55103">
    <property type="entry name" value="FAD-linked oxidases, C-terminal domain"/>
    <property type="match status" value="1"/>
</dbReference>
<dbReference type="GO" id="GO:0004458">
    <property type="term" value="F:D-lactate dehydrogenase (cytochrome) activity"/>
    <property type="evidence" value="ECO:0007669"/>
    <property type="project" value="UniProtKB-EC"/>
</dbReference>
<evidence type="ECO:0000256" key="1">
    <source>
        <dbReference type="ARBA" id="ARBA00001974"/>
    </source>
</evidence>
<sequence>MDIVVQPSVSWVDLNEEIKDSGLFFPVDPGPPAKIGGMIATNCRKSSAGYNLNGLFTGAEGTLGFVTEATLKLAHIPEEYGVAVTTFPSMRSAANAATEVIRYGIPVAAVELLDDVQMDVVNRIGGTGQEWRALPTLFFKFSGTRAGVQDNIDGVRRIVRENGGSDFRVERDPTKQAALWSARKQALWSMMCLREKGSEVWSTDVAVPLSKVPDLVEISKKDLDDLGLFGSMLGHIGDGNFHETILFDGDEEREKVAKCVHDMVHRAIEMDGTCTGEHGIGLGKKEFLEEEVGETSLTVMKTIKAALDPHWLMNPGKVFDP</sequence>
<comment type="similarity">
    <text evidence="2">Belongs to the FAD-binding oxidoreductase/transferase type 4 family.</text>
</comment>
<dbReference type="FunFam" id="1.10.45.10:FF:000001">
    <property type="entry name" value="D-lactate dehydrogenase mitochondrial"/>
    <property type="match status" value="1"/>
</dbReference>
<reference evidence="10" key="1">
    <citation type="submission" date="2005-09" db="EMBL/GenBank/DDBJ databases">
        <title>Annotation of the Aspergillus terreus NIH2624 genome.</title>
        <authorList>
            <person name="Birren B.W."/>
            <person name="Lander E.S."/>
            <person name="Galagan J.E."/>
            <person name="Nusbaum C."/>
            <person name="Devon K."/>
            <person name="Henn M."/>
            <person name="Ma L.-J."/>
            <person name="Jaffe D.B."/>
            <person name="Butler J."/>
            <person name="Alvarez P."/>
            <person name="Gnerre S."/>
            <person name="Grabherr M."/>
            <person name="Kleber M."/>
            <person name="Mauceli E.W."/>
            <person name="Brockman W."/>
            <person name="Rounsley S."/>
            <person name="Young S.K."/>
            <person name="LaButti K."/>
            <person name="Pushparaj V."/>
            <person name="DeCaprio D."/>
            <person name="Crawford M."/>
            <person name="Koehrsen M."/>
            <person name="Engels R."/>
            <person name="Montgomery P."/>
            <person name="Pearson M."/>
            <person name="Howarth C."/>
            <person name="Larson L."/>
            <person name="Luoma S."/>
            <person name="White J."/>
            <person name="Alvarado L."/>
            <person name="Kodira C.D."/>
            <person name="Zeng Q."/>
            <person name="Oleary S."/>
            <person name="Yandava C."/>
            <person name="Denning D.W."/>
            <person name="Nierman W.C."/>
            <person name="Milne T."/>
            <person name="Madden K."/>
        </authorList>
    </citation>
    <scope>NUCLEOTIDE SEQUENCE [LARGE SCALE GENOMIC DNA]</scope>
    <source>
        <strain evidence="10">NIH 2624 / FGSC A1156</strain>
    </source>
</reference>
<dbReference type="Gene3D" id="3.30.465.10">
    <property type="match status" value="2"/>
</dbReference>
<feature type="domain" description="FAD-binding oxidoreductase/transferase type 4 C-terminal" evidence="8">
    <location>
        <begin position="77"/>
        <end position="318"/>
    </location>
</feature>
<comment type="cofactor">
    <cofactor evidence="1">
        <name>FAD</name>
        <dbReference type="ChEBI" id="CHEBI:57692"/>
    </cofactor>
</comment>
<evidence type="ECO:0000256" key="2">
    <source>
        <dbReference type="ARBA" id="ARBA00008000"/>
    </source>
</evidence>
<dbReference type="HOGENOM" id="CLU_017779_3_0_1"/>
<dbReference type="Proteomes" id="UP000007963">
    <property type="component" value="Unassembled WGS sequence"/>
</dbReference>